<dbReference type="SUPFAM" id="SSF56655">
    <property type="entry name" value="Carbohydrate phosphatase"/>
    <property type="match status" value="1"/>
</dbReference>
<dbReference type="AlphaFoldDB" id="A0A3S3Z6G3"/>
<feature type="binding site" evidence="11">
    <location>
        <position position="110"/>
    </location>
    <ligand>
        <name>Mg(2+)</name>
        <dbReference type="ChEBI" id="CHEBI:18420"/>
        <label>1</label>
        <note>catalytic</note>
    </ligand>
</feature>
<keyword evidence="6" id="KW-0378">Hydrolase</keyword>
<dbReference type="PANTHER" id="PTHR20854:SF4">
    <property type="entry name" value="INOSITOL-1-MONOPHOSPHATASE-RELATED"/>
    <property type="match status" value="1"/>
</dbReference>
<feature type="binding site" evidence="11">
    <location>
        <position position="107"/>
    </location>
    <ligand>
        <name>Mg(2+)</name>
        <dbReference type="ChEBI" id="CHEBI:18420"/>
        <label>1</label>
        <note>catalytic</note>
    </ligand>
</feature>
<dbReference type="Gene3D" id="3.30.540.10">
    <property type="entry name" value="Fructose-1,6-Bisphosphatase, subunit A, domain 1"/>
    <property type="match status" value="1"/>
</dbReference>
<evidence type="ECO:0000313" key="12">
    <source>
        <dbReference type="EMBL" id="RWZ49728.1"/>
    </source>
</evidence>
<keyword evidence="5 11" id="KW-0479">Metal-binding</keyword>
<organism evidence="12 13">
    <name type="scientific">Labedella phragmitis</name>
    <dbReference type="NCBI Taxonomy" id="2498849"/>
    <lineage>
        <taxon>Bacteria</taxon>
        <taxon>Bacillati</taxon>
        <taxon>Actinomycetota</taxon>
        <taxon>Actinomycetes</taxon>
        <taxon>Micrococcales</taxon>
        <taxon>Microbacteriaceae</taxon>
        <taxon>Labedella</taxon>
    </lineage>
</organism>
<reference evidence="12 13" key="1">
    <citation type="submission" date="2018-12" db="EMBL/GenBank/DDBJ databases">
        <authorList>
            <person name="Li F."/>
        </authorList>
    </citation>
    <scope>NUCLEOTIDE SEQUENCE [LARGE SCALE GENOMIC DNA]</scope>
    <source>
        <strain evidence="12 13">11W25H-1</strain>
    </source>
</reference>
<comment type="function">
    <text evidence="10">Catalyzes the dephosphorylation of histidinol-phosphate to histidinol, the direct precursor of histidine.</text>
</comment>
<dbReference type="InterPro" id="IPR020583">
    <property type="entry name" value="Inositol_monoP_metal-BS"/>
</dbReference>
<sequence length="283" mass="30399">MRPEPPTPYRGIVTSATGNDPLDGRALSADLELALRLADVADTIAIARFRSADLSISSKPDRTPVTDADLAVETAIREILTAERPGDGILGEEFGTGGSTERQWIIDPIDGTANFLRGVPNWATLIALSIDGRPVVGVASAPAFRKRWWASRGFGAWLHDGDDEPRRLRVSGVESLSDASLSFQSIQQWDEAGYLDRLVDLSRAVWRDRAYGDAWSYGLLAEGLVDVVAEFDVKEWDIAPFAVIVEEAGGRFTAVDGSDTIAARSSLATNGALHADVVAALGH</sequence>
<evidence type="ECO:0000256" key="11">
    <source>
        <dbReference type="PIRSR" id="PIRSR600760-2"/>
    </source>
</evidence>
<evidence type="ECO:0000256" key="9">
    <source>
        <dbReference type="ARBA" id="ARBA00049158"/>
    </source>
</evidence>
<name>A0A3S3Z6G3_9MICO</name>
<comment type="pathway">
    <text evidence="2">Amino-acid biosynthesis; L-histidine biosynthesis; L-histidine from 5-phospho-alpha-D-ribose 1-diphosphate: step 8/9.</text>
</comment>
<proteinExistence type="predicted"/>
<dbReference type="GO" id="GO:0008934">
    <property type="term" value="F:inositol monophosphate 1-phosphatase activity"/>
    <property type="evidence" value="ECO:0007669"/>
    <property type="project" value="TreeGrafter"/>
</dbReference>
<comment type="cofactor">
    <cofactor evidence="1 11">
        <name>Mg(2+)</name>
        <dbReference type="ChEBI" id="CHEBI:18420"/>
    </cofactor>
</comment>
<dbReference type="Pfam" id="PF00459">
    <property type="entry name" value="Inositol_P"/>
    <property type="match status" value="1"/>
</dbReference>
<protein>
    <recommendedName>
        <fullName evidence="4">Histidinol-phosphatase</fullName>
        <ecNumber evidence="3">3.1.3.15</ecNumber>
    </recommendedName>
    <alternativeName>
        <fullName evidence="8">Histidinol-phosphate phosphatase</fullName>
    </alternativeName>
</protein>
<dbReference type="Gene3D" id="3.40.190.80">
    <property type="match status" value="1"/>
</dbReference>
<comment type="caution">
    <text evidence="12">The sequence shown here is derived from an EMBL/GenBank/DDBJ whole genome shotgun (WGS) entry which is preliminary data.</text>
</comment>
<dbReference type="InterPro" id="IPR000760">
    <property type="entry name" value="Inositol_monophosphatase-like"/>
</dbReference>
<evidence type="ECO:0000256" key="3">
    <source>
        <dbReference type="ARBA" id="ARBA00013085"/>
    </source>
</evidence>
<dbReference type="EMBL" id="RZNB01000005">
    <property type="protein sequence ID" value="RWZ49728.1"/>
    <property type="molecule type" value="Genomic_DNA"/>
</dbReference>
<evidence type="ECO:0000313" key="13">
    <source>
        <dbReference type="Proteomes" id="UP000288547"/>
    </source>
</evidence>
<evidence type="ECO:0000256" key="10">
    <source>
        <dbReference type="ARBA" id="ARBA00053547"/>
    </source>
</evidence>
<feature type="binding site" evidence="11">
    <location>
        <position position="92"/>
    </location>
    <ligand>
        <name>Mg(2+)</name>
        <dbReference type="ChEBI" id="CHEBI:18420"/>
        <label>1</label>
        <note>catalytic</note>
    </ligand>
</feature>
<dbReference type="OrthoDB" id="9772456at2"/>
<feature type="binding site" evidence="11">
    <location>
        <position position="237"/>
    </location>
    <ligand>
        <name>Mg(2+)</name>
        <dbReference type="ChEBI" id="CHEBI:18420"/>
        <label>1</label>
        <note>catalytic</note>
    </ligand>
</feature>
<evidence type="ECO:0000256" key="4">
    <source>
        <dbReference type="ARBA" id="ARBA00021697"/>
    </source>
</evidence>
<feature type="binding site" evidence="11">
    <location>
        <position position="109"/>
    </location>
    <ligand>
        <name>Mg(2+)</name>
        <dbReference type="ChEBI" id="CHEBI:18420"/>
        <label>1</label>
        <note>catalytic</note>
    </ligand>
</feature>
<dbReference type="PANTHER" id="PTHR20854">
    <property type="entry name" value="INOSITOL MONOPHOSPHATASE"/>
    <property type="match status" value="1"/>
</dbReference>
<evidence type="ECO:0000256" key="5">
    <source>
        <dbReference type="ARBA" id="ARBA00022723"/>
    </source>
</evidence>
<evidence type="ECO:0000256" key="7">
    <source>
        <dbReference type="ARBA" id="ARBA00022842"/>
    </source>
</evidence>
<evidence type="ECO:0000256" key="6">
    <source>
        <dbReference type="ARBA" id="ARBA00022801"/>
    </source>
</evidence>
<accession>A0A3S3Z6G3</accession>
<evidence type="ECO:0000256" key="1">
    <source>
        <dbReference type="ARBA" id="ARBA00001946"/>
    </source>
</evidence>
<dbReference type="Proteomes" id="UP000288547">
    <property type="component" value="Unassembled WGS sequence"/>
</dbReference>
<evidence type="ECO:0000256" key="2">
    <source>
        <dbReference type="ARBA" id="ARBA00004970"/>
    </source>
</evidence>
<dbReference type="GO" id="GO:0004401">
    <property type="term" value="F:histidinol-phosphatase activity"/>
    <property type="evidence" value="ECO:0007669"/>
    <property type="project" value="UniProtKB-EC"/>
</dbReference>
<evidence type="ECO:0000256" key="8">
    <source>
        <dbReference type="ARBA" id="ARBA00033209"/>
    </source>
</evidence>
<keyword evidence="13" id="KW-1185">Reference proteome</keyword>
<dbReference type="PRINTS" id="PR00377">
    <property type="entry name" value="IMPHPHTASES"/>
</dbReference>
<dbReference type="EC" id="3.1.3.15" evidence="3"/>
<dbReference type="GO" id="GO:0006020">
    <property type="term" value="P:inositol metabolic process"/>
    <property type="evidence" value="ECO:0007669"/>
    <property type="project" value="TreeGrafter"/>
</dbReference>
<dbReference type="GO" id="GO:0007165">
    <property type="term" value="P:signal transduction"/>
    <property type="evidence" value="ECO:0007669"/>
    <property type="project" value="TreeGrafter"/>
</dbReference>
<dbReference type="PROSITE" id="PS00629">
    <property type="entry name" value="IMP_1"/>
    <property type="match status" value="1"/>
</dbReference>
<dbReference type="GO" id="GO:0046872">
    <property type="term" value="F:metal ion binding"/>
    <property type="evidence" value="ECO:0007669"/>
    <property type="project" value="UniProtKB-KW"/>
</dbReference>
<gene>
    <name evidence="12" type="ORF">ELQ90_13395</name>
</gene>
<comment type="catalytic activity">
    <reaction evidence="9">
        <text>L-histidinol phosphate + H2O = L-histidinol + phosphate</text>
        <dbReference type="Rhea" id="RHEA:14465"/>
        <dbReference type="ChEBI" id="CHEBI:15377"/>
        <dbReference type="ChEBI" id="CHEBI:43474"/>
        <dbReference type="ChEBI" id="CHEBI:57699"/>
        <dbReference type="ChEBI" id="CHEBI:57980"/>
        <dbReference type="EC" id="3.1.3.15"/>
    </reaction>
</comment>
<dbReference type="FunFam" id="3.30.540.10:FF:000003">
    <property type="entry name" value="Inositol-1-monophosphatase"/>
    <property type="match status" value="1"/>
</dbReference>
<keyword evidence="7 11" id="KW-0460">Magnesium</keyword>